<dbReference type="GO" id="GO:0005737">
    <property type="term" value="C:cytoplasm"/>
    <property type="evidence" value="ECO:0007669"/>
    <property type="project" value="TreeGrafter"/>
</dbReference>
<sequence>MQEELSPEKRSAIEELKRRTLNDITPTMREDETLFFRFLKARQFNVENAEIMLRKHITFRKEYEVDTILTDFTPPEALVKYYPWAFIGYDKEGAPVRYISLAGDPKGTQMLN</sequence>
<dbReference type="OrthoDB" id="6423696at2759"/>
<proteinExistence type="predicted"/>
<dbReference type="InterPro" id="IPR036273">
    <property type="entry name" value="CRAL/TRIO_N_dom_sf"/>
</dbReference>
<dbReference type="EMBL" id="BMAO01013531">
    <property type="protein sequence ID" value="GFQ89437.1"/>
    <property type="molecule type" value="Genomic_DNA"/>
</dbReference>
<gene>
    <name evidence="2" type="primary">SEC14L2_0</name>
    <name evidence="2" type="ORF">TNCT_711031</name>
</gene>
<dbReference type="PANTHER" id="PTHR23324:SF83">
    <property type="entry name" value="SEC14-LIKE PROTEIN 2"/>
    <property type="match status" value="1"/>
</dbReference>
<evidence type="ECO:0000313" key="2">
    <source>
        <dbReference type="EMBL" id="GFQ89437.1"/>
    </source>
</evidence>
<reference evidence="2" key="1">
    <citation type="submission" date="2020-07" db="EMBL/GenBank/DDBJ databases">
        <title>Multicomponent nature underlies the extraordinary mechanical properties of spider dragline silk.</title>
        <authorList>
            <person name="Kono N."/>
            <person name="Nakamura H."/>
            <person name="Mori M."/>
            <person name="Yoshida Y."/>
            <person name="Ohtoshi R."/>
            <person name="Malay A.D."/>
            <person name="Moran D.A.P."/>
            <person name="Tomita M."/>
            <person name="Numata K."/>
            <person name="Arakawa K."/>
        </authorList>
    </citation>
    <scope>NUCLEOTIDE SEQUENCE</scope>
</reference>
<feature type="domain" description="CRAL/TRIO N-terminal" evidence="1">
    <location>
        <begin position="31"/>
        <end position="56"/>
    </location>
</feature>
<dbReference type="PANTHER" id="PTHR23324">
    <property type="entry name" value="SEC14 RELATED PROTEIN"/>
    <property type="match status" value="1"/>
</dbReference>
<keyword evidence="3" id="KW-1185">Reference proteome</keyword>
<dbReference type="Gene3D" id="3.40.525.10">
    <property type="entry name" value="CRAL-TRIO lipid binding domain"/>
    <property type="match status" value="1"/>
</dbReference>
<accession>A0A8X6FUF6</accession>
<dbReference type="InterPro" id="IPR036865">
    <property type="entry name" value="CRAL-TRIO_dom_sf"/>
</dbReference>
<dbReference type="InterPro" id="IPR051064">
    <property type="entry name" value="SEC14/CRAL-TRIO_domain"/>
</dbReference>
<protein>
    <submittedName>
        <fullName evidence="2">SEC14-like protein 2</fullName>
    </submittedName>
</protein>
<comment type="caution">
    <text evidence="2">The sequence shown here is derived from an EMBL/GenBank/DDBJ whole genome shotgun (WGS) entry which is preliminary data.</text>
</comment>
<dbReference type="SMART" id="SM01100">
    <property type="entry name" value="CRAL_TRIO_N"/>
    <property type="match status" value="1"/>
</dbReference>
<dbReference type="SUPFAM" id="SSF46938">
    <property type="entry name" value="CRAL/TRIO N-terminal domain"/>
    <property type="match status" value="1"/>
</dbReference>
<name>A0A8X6FUF6_TRICU</name>
<dbReference type="InterPro" id="IPR011074">
    <property type="entry name" value="CRAL/TRIO_N_dom"/>
</dbReference>
<dbReference type="AlphaFoldDB" id="A0A8X6FUF6"/>
<evidence type="ECO:0000259" key="1">
    <source>
        <dbReference type="SMART" id="SM01100"/>
    </source>
</evidence>
<dbReference type="Proteomes" id="UP000887116">
    <property type="component" value="Unassembled WGS sequence"/>
</dbReference>
<dbReference type="Pfam" id="PF03765">
    <property type="entry name" value="CRAL_TRIO_N"/>
    <property type="match status" value="1"/>
</dbReference>
<evidence type="ECO:0000313" key="3">
    <source>
        <dbReference type="Proteomes" id="UP000887116"/>
    </source>
</evidence>
<organism evidence="2 3">
    <name type="scientific">Trichonephila clavata</name>
    <name type="common">Joro spider</name>
    <name type="synonym">Nephila clavata</name>
    <dbReference type="NCBI Taxonomy" id="2740835"/>
    <lineage>
        <taxon>Eukaryota</taxon>
        <taxon>Metazoa</taxon>
        <taxon>Ecdysozoa</taxon>
        <taxon>Arthropoda</taxon>
        <taxon>Chelicerata</taxon>
        <taxon>Arachnida</taxon>
        <taxon>Araneae</taxon>
        <taxon>Araneomorphae</taxon>
        <taxon>Entelegynae</taxon>
        <taxon>Araneoidea</taxon>
        <taxon>Nephilidae</taxon>
        <taxon>Trichonephila</taxon>
    </lineage>
</organism>